<dbReference type="Gene3D" id="2.150.10.10">
    <property type="entry name" value="Serralysin-like metalloprotease, C-terminal"/>
    <property type="match status" value="1"/>
</dbReference>
<protein>
    <submittedName>
        <fullName evidence="2">Haemolysin-type calcium binding protein related domain-containing protein</fullName>
    </submittedName>
</protein>
<dbReference type="Pfam" id="PF06594">
    <property type="entry name" value="HCBP_related"/>
    <property type="match status" value="1"/>
</dbReference>
<accession>A0A8G2CC18</accession>
<dbReference type="EMBL" id="FQZR01000009">
    <property type="protein sequence ID" value="SHJ68588.1"/>
    <property type="molecule type" value="Genomic_DNA"/>
</dbReference>
<dbReference type="Proteomes" id="UP000184001">
    <property type="component" value="Unassembled WGS sequence"/>
</dbReference>
<organism evidence="2 3">
    <name type="scientific">Halodesulfovibrio aestuarii</name>
    <dbReference type="NCBI Taxonomy" id="126333"/>
    <lineage>
        <taxon>Bacteria</taxon>
        <taxon>Pseudomonadati</taxon>
        <taxon>Thermodesulfobacteriota</taxon>
        <taxon>Desulfovibrionia</taxon>
        <taxon>Desulfovibrionales</taxon>
        <taxon>Desulfovibrionaceae</taxon>
        <taxon>Halodesulfovibrio</taxon>
    </lineage>
</organism>
<dbReference type="RefSeq" id="WP_328586280.1">
    <property type="nucleotide sequence ID" value="NZ_FQZR01000009.1"/>
</dbReference>
<proteinExistence type="predicted"/>
<feature type="domain" description="Haemolysin-type calcium binding-related" evidence="1">
    <location>
        <begin position="90"/>
        <end position="126"/>
    </location>
</feature>
<sequence>MSSNTEYIGTSGNDTIKVANGTNTITGGLGDDTLEGGLGFDNYVYNRGDGHDIIHDNASAISSGSAYNDRIIFGEGITEDDLVFSLNGSDLVITFKGTETDSIRIVEGLTTSLKQIEYLYFADGHSLHIQSELPGISFTENADVVDQSSAQL</sequence>
<evidence type="ECO:0000313" key="2">
    <source>
        <dbReference type="EMBL" id="SHJ68588.1"/>
    </source>
</evidence>
<gene>
    <name evidence="2" type="ORF">SAMN05660830_03016</name>
</gene>
<dbReference type="InterPro" id="IPR011049">
    <property type="entry name" value="Serralysin-like_metalloprot_C"/>
</dbReference>
<dbReference type="InterPro" id="IPR010566">
    <property type="entry name" value="Haemolys_ca-bd"/>
</dbReference>
<name>A0A8G2CC18_9BACT</name>
<evidence type="ECO:0000313" key="3">
    <source>
        <dbReference type="Proteomes" id="UP000184001"/>
    </source>
</evidence>
<dbReference type="Pfam" id="PF00353">
    <property type="entry name" value="HemolysinCabind"/>
    <property type="match status" value="1"/>
</dbReference>
<evidence type="ECO:0000259" key="1">
    <source>
        <dbReference type="Pfam" id="PF06594"/>
    </source>
</evidence>
<dbReference type="GO" id="GO:0005509">
    <property type="term" value="F:calcium ion binding"/>
    <property type="evidence" value="ECO:0007669"/>
    <property type="project" value="InterPro"/>
</dbReference>
<dbReference type="AlphaFoldDB" id="A0A8G2CC18"/>
<feature type="non-terminal residue" evidence="2">
    <location>
        <position position="152"/>
    </location>
</feature>
<comment type="caution">
    <text evidence="2">The sequence shown here is derived from an EMBL/GenBank/DDBJ whole genome shotgun (WGS) entry which is preliminary data.</text>
</comment>
<reference evidence="2 3" key="1">
    <citation type="submission" date="2016-11" db="EMBL/GenBank/DDBJ databases">
        <authorList>
            <person name="Varghese N."/>
            <person name="Submissions S."/>
        </authorList>
    </citation>
    <scope>NUCLEOTIDE SEQUENCE [LARGE SCALE GENOMIC DNA]</scope>
    <source>
        <strain evidence="2 3">DSM 17919</strain>
    </source>
</reference>
<dbReference type="SUPFAM" id="SSF51120">
    <property type="entry name" value="beta-Roll"/>
    <property type="match status" value="1"/>
</dbReference>
<dbReference type="InterPro" id="IPR001343">
    <property type="entry name" value="Hemolysn_Ca-bd"/>
</dbReference>